<gene>
    <name evidence="4" type="ORF">XF10B_27870</name>
    <name evidence="2" type="ORF">XF1B_28960</name>
    <name evidence="3" type="ORF">XF4B_28150</name>
</gene>
<evidence type="ECO:0000256" key="1">
    <source>
        <dbReference type="SAM" id="Phobius"/>
    </source>
</evidence>
<keyword evidence="1" id="KW-0472">Membrane</keyword>
<accession>A0A809WZK7</accession>
<protein>
    <submittedName>
        <fullName evidence="2">Uncharacterized protein</fullName>
    </submittedName>
</protein>
<dbReference type="EMBL" id="AP023099">
    <property type="protein sequence ID" value="BCE89989.1"/>
    <property type="molecule type" value="Genomic_DNA"/>
</dbReference>
<reference evidence="3" key="3">
    <citation type="submission" date="2020-05" db="EMBL/GenBank/DDBJ databases">
        <title>Complete genome sequence of Bradyrhizobium diazoefficiens XF4 isolated from soybean nodule.</title>
        <authorList>
            <person name="Noda R."/>
            <person name="Kakizaki K."/>
            <person name="Minamisawa K."/>
        </authorList>
    </citation>
    <scope>NUCLEOTIDE SEQUENCE</scope>
    <source>
        <strain evidence="3">XF4</strain>
    </source>
</reference>
<keyword evidence="1" id="KW-0812">Transmembrane</keyword>
<dbReference type="AlphaFoldDB" id="A0A809WZK7"/>
<dbReference type="EMBL" id="AP023094">
    <property type="protein sequence ID" value="BCE46466.1"/>
    <property type="molecule type" value="Genomic_DNA"/>
</dbReference>
<evidence type="ECO:0000313" key="2">
    <source>
        <dbReference type="EMBL" id="BCE20215.1"/>
    </source>
</evidence>
<feature type="transmembrane region" description="Helical" evidence="1">
    <location>
        <begin position="7"/>
        <end position="31"/>
    </location>
</feature>
<evidence type="ECO:0000313" key="3">
    <source>
        <dbReference type="EMBL" id="BCE46466.1"/>
    </source>
</evidence>
<sequence>MSKRDIVGCSFGAVMCLGLLLLLICGISLFFGLPTDVGMPVVLTGMIILAIGAIGAFFSDPLITG</sequence>
<reference evidence="2" key="1">
    <citation type="submission" date="2020-05" db="EMBL/GenBank/DDBJ databases">
        <title>Complete genome sequence of Bradyrhizobium diazoefficiens XF1 isolated from soybean nodule.</title>
        <authorList>
            <person name="Noda R."/>
            <person name="Kakizaki K."/>
            <person name="Minamisawa K."/>
        </authorList>
    </citation>
    <scope>NUCLEOTIDE SEQUENCE</scope>
    <source>
        <strain evidence="2">XF1</strain>
    </source>
</reference>
<reference evidence="4" key="2">
    <citation type="submission" date="2020-05" db="EMBL/GenBank/DDBJ databases">
        <title>Complete genome sequence of Bradyrhizobium diazoefficiens XF10 isolated from soybean nodule.</title>
        <authorList>
            <person name="Noda R."/>
            <person name="Kakizaki K."/>
            <person name="Minamisawa K."/>
        </authorList>
    </citation>
    <scope>NUCLEOTIDE SEQUENCE</scope>
    <source>
        <strain evidence="4">XF10</strain>
    </source>
</reference>
<evidence type="ECO:0000313" key="4">
    <source>
        <dbReference type="EMBL" id="BCE89989.1"/>
    </source>
</evidence>
<organism evidence="2">
    <name type="scientific">Bradyrhizobium diazoefficiens</name>
    <dbReference type="NCBI Taxonomy" id="1355477"/>
    <lineage>
        <taxon>Bacteria</taxon>
        <taxon>Pseudomonadati</taxon>
        <taxon>Pseudomonadota</taxon>
        <taxon>Alphaproteobacteria</taxon>
        <taxon>Hyphomicrobiales</taxon>
        <taxon>Nitrobacteraceae</taxon>
        <taxon>Bradyrhizobium</taxon>
    </lineage>
</organism>
<feature type="transmembrane region" description="Helical" evidence="1">
    <location>
        <begin position="37"/>
        <end position="58"/>
    </location>
</feature>
<proteinExistence type="predicted"/>
<keyword evidence="1" id="KW-1133">Transmembrane helix</keyword>
<dbReference type="EMBL" id="AP023091">
    <property type="protein sequence ID" value="BCE20215.1"/>
    <property type="molecule type" value="Genomic_DNA"/>
</dbReference>
<name>A0A809WZK7_9BRAD</name>